<evidence type="ECO:0000313" key="2">
    <source>
        <dbReference type="EMBL" id="AGL62418.1"/>
    </source>
</evidence>
<gene>
    <name evidence="2" type="ORF">L336_0716</name>
</gene>
<feature type="region of interest" description="Disordered" evidence="1">
    <location>
        <begin position="54"/>
        <end position="74"/>
    </location>
</feature>
<feature type="region of interest" description="Disordered" evidence="1">
    <location>
        <begin position="166"/>
        <end position="216"/>
    </location>
</feature>
<evidence type="ECO:0000256" key="1">
    <source>
        <dbReference type="SAM" id="MobiDB-lite"/>
    </source>
</evidence>
<dbReference type="AlphaFoldDB" id="R4PLD8"/>
<sequence>MSSIREHLDTSTIHRLQEVADPKRTAAAMARIAGAPIKTESLAQADASKVGFEPKLPATDMVSQQERPVPRPRPLAPGVRYVRVPSIQEILAAKSAAAEERRLAEIAALAAEQQAELAAERKAAIEAAYIADHPDEFNNPWEDYREEHGLDDLSYPQLVADEIRSGHAAYQRDRRRTADTRDYDGIVPFDTTDDTSDDEISDPLNGFSVRDPRPSQ</sequence>
<dbReference type="KEGG" id="saal:L336_0716"/>
<dbReference type="HOGENOM" id="CLU_1275776_0_0_0"/>
<feature type="compositionally biased region" description="Acidic residues" evidence="1">
    <location>
        <begin position="191"/>
        <end position="201"/>
    </location>
</feature>
<reference evidence="2 3" key="1">
    <citation type="journal article" date="2013" name="Nat. Biotechnol.">
        <title>Genome sequences of rare, uncultured bacteria obtained by differential coverage binning of multiple metagenomes.</title>
        <authorList>
            <person name="Albertsen M."/>
            <person name="Hugenholtz P."/>
            <person name="Skarshewski A."/>
            <person name="Nielsen K.L."/>
            <person name="Tyson G.W."/>
            <person name="Nielsen P.H."/>
        </authorList>
    </citation>
    <scope>NUCLEOTIDE SEQUENCE [LARGE SCALE GENOMIC DNA]</scope>
    <source>
        <strain evidence="2">TM71</strain>
    </source>
</reference>
<dbReference type="STRING" id="1332188.L336_0716"/>
<evidence type="ECO:0000313" key="3">
    <source>
        <dbReference type="Proteomes" id="UP000013893"/>
    </source>
</evidence>
<dbReference type="Proteomes" id="UP000013893">
    <property type="component" value="Chromosome"/>
</dbReference>
<accession>R4PLD8</accession>
<protein>
    <submittedName>
        <fullName evidence="2">Uncharacterized protein</fullName>
    </submittedName>
</protein>
<name>R4PLD8_9BACT</name>
<feature type="compositionally biased region" description="Basic and acidic residues" evidence="1">
    <location>
        <begin position="166"/>
        <end position="184"/>
    </location>
</feature>
<dbReference type="RefSeq" id="WP_015641868.1">
    <property type="nucleotide sequence ID" value="NC_021219.1"/>
</dbReference>
<proteinExistence type="predicted"/>
<organism evidence="2 3">
    <name type="scientific">Candidatus Saccharimonas aalborgensis</name>
    <dbReference type="NCBI Taxonomy" id="1332188"/>
    <lineage>
        <taxon>Bacteria</taxon>
        <taxon>Candidatus Saccharimonadota</taxon>
        <taxon>Candidatus Saccharimonadia</taxon>
        <taxon>Candidatus Saccharimonadales</taxon>
        <taxon>Candidatus Saccharimonadaceae</taxon>
        <taxon>Candidatus Saccharimonas</taxon>
    </lineage>
</organism>
<dbReference type="EMBL" id="CP005957">
    <property type="protein sequence ID" value="AGL62418.1"/>
    <property type="molecule type" value="Genomic_DNA"/>
</dbReference>
<keyword evidence="3" id="KW-1185">Reference proteome</keyword>